<comment type="caution">
    <text evidence="3">The sequence shown here is derived from an EMBL/GenBank/DDBJ whole genome shotgun (WGS) entry which is preliminary data.</text>
</comment>
<protein>
    <recommendedName>
        <fullName evidence="2">DUF4097 domain-containing protein</fullName>
    </recommendedName>
</protein>
<keyword evidence="4" id="KW-1185">Reference proteome</keyword>
<dbReference type="OrthoDB" id="5570013at2759"/>
<dbReference type="InterPro" id="IPR025164">
    <property type="entry name" value="Toastrack_DUF4097"/>
</dbReference>
<dbReference type="Pfam" id="PF13349">
    <property type="entry name" value="DUF4097"/>
    <property type="match status" value="1"/>
</dbReference>
<proteinExistence type="predicted"/>
<evidence type="ECO:0000313" key="3">
    <source>
        <dbReference type="EMBL" id="KAF7350921.1"/>
    </source>
</evidence>
<gene>
    <name evidence="3" type="ORF">MSAN_01654200</name>
</gene>
<evidence type="ECO:0000313" key="4">
    <source>
        <dbReference type="Proteomes" id="UP000623467"/>
    </source>
</evidence>
<feature type="domain" description="DUF4097" evidence="2">
    <location>
        <begin position="221"/>
        <end position="363"/>
    </location>
</feature>
<accession>A0A8H7CWU1</accession>
<reference evidence="3" key="1">
    <citation type="submission" date="2020-05" db="EMBL/GenBank/DDBJ databases">
        <title>Mycena genomes resolve the evolution of fungal bioluminescence.</title>
        <authorList>
            <person name="Tsai I.J."/>
        </authorList>
    </citation>
    <scope>NUCLEOTIDE SEQUENCE</scope>
    <source>
        <strain evidence="3">160909Yilan</strain>
    </source>
</reference>
<feature type="region of interest" description="Disordered" evidence="1">
    <location>
        <begin position="1"/>
        <end position="36"/>
    </location>
</feature>
<evidence type="ECO:0000256" key="1">
    <source>
        <dbReference type="SAM" id="MobiDB-lite"/>
    </source>
</evidence>
<dbReference type="Proteomes" id="UP000623467">
    <property type="component" value="Unassembled WGS sequence"/>
</dbReference>
<dbReference type="AlphaFoldDB" id="A0A8H7CWU1"/>
<organism evidence="3 4">
    <name type="scientific">Mycena sanguinolenta</name>
    <dbReference type="NCBI Taxonomy" id="230812"/>
    <lineage>
        <taxon>Eukaryota</taxon>
        <taxon>Fungi</taxon>
        <taxon>Dikarya</taxon>
        <taxon>Basidiomycota</taxon>
        <taxon>Agaricomycotina</taxon>
        <taxon>Agaricomycetes</taxon>
        <taxon>Agaricomycetidae</taxon>
        <taxon>Agaricales</taxon>
        <taxon>Marasmiineae</taxon>
        <taxon>Mycenaceae</taxon>
        <taxon>Mycena</taxon>
    </lineage>
</organism>
<evidence type="ECO:0000259" key="2">
    <source>
        <dbReference type="Pfam" id="PF13349"/>
    </source>
</evidence>
<name>A0A8H7CWU1_9AGAR</name>
<sequence length="470" mass="50077">MIIDNGLKSPVDDSTPLLGDANAPNAPPAYTPPRADFTPMGDTLIPYAVYQPVYAQQGQQGQRRTGEPAGRRFCKAFLVVRGTTIIPSQVVLSQVSVRPPGRKKANPDFSNFPYSASTSFDFHLPSKSLLLLSKGGLSNGHLKITSSPNIANVRVKVTVNYWIPAVRDAAKVCFIERSEGEGGVGIFPWRSRTYIDRLFFDVELILPRSNSILHVNGLSTDVNNFSQDVDNLNAYFNDLSLKASKGKIETKSLTAAQAVLATSSAPVAVESLVAPIAVVMSSNGRITGTYAVVDSLTLKTSEGAINVTASITGNSSLEKTKDISMQTSNGPLNYVVDLGSTVGEAGSFRVKATTSNDKVTAKIVSAPLNSVLDVEARTSNHLASLVLPSTYEGSFAILTSSSTAAVSRTNPQEKDPACDSDAKCKGRKRTFYLTEVTESCSKGSIYWDSQNADRGSVVLGSSNGAATLYI</sequence>
<dbReference type="EMBL" id="JACAZH010000014">
    <property type="protein sequence ID" value="KAF7350921.1"/>
    <property type="molecule type" value="Genomic_DNA"/>
</dbReference>